<organism evidence="1 2">
    <name type="scientific">Achromobacter denitrificans</name>
    <name type="common">Alcaligenes denitrificans</name>
    <dbReference type="NCBI Taxonomy" id="32002"/>
    <lineage>
        <taxon>Bacteria</taxon>
        <taxon>Pseudomonadati</taxon>
        <taxon>Pseudomonadota</taxon>
        <taxon>Betaproteobacteria</taxon>
        <taxon>Burkholderiales</taxon>
        <taxon>Alcaligenaceae</taxon>
        <taxon>Achromobacter</taxon>
    </lineage>
</organism>
<dbReference type="Proteomes" id="UP000509782">
    <property type="component" value="Chromosome"/>
</dbReference>
<gene>
    <name evidence="1" type="ORF">FOC81_10960</name>
</gene>
<dbReference type="GeneID" id="92846119"/>
<accession>A0A6J5CQV9</accession>
<protein>
    <submittedName>
        <fullName evidence="1">Uncharacterized protein</fullName>
    </submittedName>
</protein>
<dbReference type="AlphaFoldDB" id="A0A6J5CQV9"/>
<evidence type="ECO:0000313" key="2">
    <source>
        <dbReference type="Proteomes" id="UP000509782"/>
    </source>
</evidence>
<sequence length="168" mass="17948">MAPPLIKFAPNARQTVVGPRTRELVIRLLEQAACPSCLITSTSRTPSEQARAMYNNIRALGVSSQLALYADAGDQVIEEYVRTRRLGLAPASIIAAMTATINAVGPSKVSLHCSNPNEVNVIDIAPSSIDDPRAFLQAIEAAEASGAISRFFSPGRHDPAFHLEIPQG</sequence>
<dbReference type="EMBL" id="CP054569">
    <property type="protein sequence ID" value="QKQ47184.1"/>
    <property type="molecule type" value="Genomic_DNA"/>
</dbReference>
<reference evidence="1 2" key="1">
    <citation type="submission" date="2020-05" db="EMBL/GenBank/DDBJ databases">
        <title>FDA dAtabase for Regulatory Grade micrObial Sequences (FDA-ARGOS): Supporting development and validation of Infectious Disease Dx tests.</title>
        <authorList>
            <person name="Sproer C."/>
            <person name="Gronow S."/>
            <person name="Severitt S."/>
            <person name="Schroder I."/>
            <person name="Tallon L."/>
            <person name="Sadzewicz L."/>
            <person name="Zhao X."/>
            <person name="Vavikolanu K."/>
            <person name="Mehta A."/>
            <person name="Aluvathingal J."/>
            <person name="Nadendla S."/>
            <person name="Myers T."/>
            <person name="Yan Y."/>
            <person name="Sichtig H."/>
        </authorList>
    </citation>
    <scope>NUCLEOTIDE SEQUENCE [LARGE SCALE GENOMIC DNA]</scope>
    <source>
        <strain evidence="1 2">FDAARGOS_787</strain>
    </source>
</reference>
<proteinExistence type="predicted"/>
<dbReference type="RefSeq" id="WP_062685304.1">
    <property type="nucleotide sequence ID" value="NZ_BLWG01000612.1"/>
</dbReference>
<evidence type="ECO:0000313" key="1">
    <source>
        <dbReference type="EMBL" id="QKQ47184.1"/>
    </source>
</evidence>
<name>A0A6J5CQV9_ACHDE</name>